<evidence type="ECO:0000313" key="2">
    <source>
        <dbReference type="RefSeq" id="XP_016504064.1"/>
    </source>
</evidence>
<name>A0A1S4CSR6_TOBAC</name>
<dbReference type="STRING" id="4097.A0A1S4CSR6"/>
<dbReference type="PaxDb" id="4097-A0A1S4CSR6"/>
<dbReference type="InterPro" id="IPR043502">
    <property type="entry name" value="DNA/RNA_pol_sf"/>
</dbReference>
<sequence>MLLAGDNLKLVQDTKAALQQTFKMKDLGELKYFFGIEFARSKQGILMHQRKYSLELISELGLAASKPINTLIDTSIKLTTREFDEHFSKTNLAEDELLAYQAKKTHMEAALRIVRYIKSQPGQGILLSSNNNETVTAFCDADWVACPHTRKSITWYLIEVGDSLVSWNSKKQSIISRSSAEVEYRSLASTVAELTWLLGLMKEIDVKIDQPVTIFCDNKVAIQMPANPVYHERTKHIEIDCHFIREKIQQGMVKTEYIPTKEQPADMFTKGLNRVCNISI</sequence>
<dbReference type="CDD" id="cd09272">
    <property type="entry name" value="RNase_HI_RT_Ty1"/>
    <property type="match status" value="1"/>
</dbReference>
<accession>A0A1S4CSR6</accession>
<dbReference type="RefSeq" id="XP_016504064.1">
    <property type="nucleotide sequence ID" value="XM_016648578.1"/>
</dbReference>
<dbReference type="PANTHER" id="PTHR11439:SF511">
    <property type="match status" value="1"/>
</dbReference>
<dbReference type="KEGG" id="nta:107822082"/>
<dbReference type="InterPro" id="IPR013103">
    <property type="entry name" value="RVT_2"/>
</dbReference>
<dbReference type="SUPFAM" id="SSF56672">
    <property type="entry name" value="DNA/RNA polymerases"/>
    <property type="match status" value="1"/>
</dbReference>
<dbReference type="OMA" id="KSITWYL"/>
<dbReference type="AlphaFoldDB" id="A0A1S4CSR6"/>
<dbReference type="Pfam" id="PF07727">
    <property type="entry name" value="RVT_2"/>
    <property type="match status" value="1"/>
</dbReference>
<proteinExistence type="predicted"/>
<reference evidence="2" key="1">
    <citation type="submission" date="2025-08" db="UniProtKB">
        <authorList>
            <consortium name="RefSeq"/>
        </authorList>
    </citation>
    <scope>IDENTIFICATION</scope>
</reference>
<protein>
    <submittedName>
        <fullName evidence="2">Uncharacterized mitochondrial protein AtMg00810-like</fullName>
    </submittedName>
</protein>
<feature type="domain" description="Reverse transcriptase Ty1/copia-type" evidence="1">
    <location>
        <begin position="1"/>
        <end position="70"/>
    </location>
</feature>
<organism evidence="2">
    <name type="scientific">Nicotiana tabacum</name>
    <name type="common">Common tobacco</name>
    <dbReference type="NCBI Taxonomy" id="4097"/>
    <lineage>
        <taxon>Eukaryota</taxon>
        <taxon>Viridiplantae</taxon>
        <taxon>Streptophyta</taxon>
        <taxon>Embryophyta</taxon>
        <taxon>Tracheophyta</taxon>
        <taxon>Spermatophyta</taxon>
        <taxon>Magnoliopsida</taxon>
        <taxon>eudicotyledons</taxon>
        <taxon>Gunneridae</taxon>
        <taxon>Pentapetalae</taxon>
        <taxon>asterids</taxon>
        <taxon>lamiids</taxon>
        <taxon>Solanales</taxon>
        <taxon>Solanaceae</taxon>
        <taxon>Nicotianoideae</taxon>
        <taxon>Nicotianeae</taxon>
        <taxon>Nicotiana</taxon>
    </lineage>
</organism>
<evidence type="ECO:0000259" key="1">
    <source>
        <dbReference type="Pfam" id="PF07727"/>
    </source>
</evidence>
<dbReference type="OrthoDB" id="1688190at2759"/>
<gene>
    <name evidence="2" type="primary">LOC107822082</name>
</gene>
<dbReference type="PANTHER" id="PTHR11439">
    <property type="entry name" value="GAG-POL-RELATED RETROTRANSPOSON"/>
    <property type="match status" value="1"/>
</dbReference>